<feature type="region of interest" description="Disordered" evidence="1">
    <location>
        <begin position="52"/>
        <end position="102"/>
    </location>
</feature>
<feature type="region of interest" description="Disordered" evidence="1">
    <location>
        <begin position="1"/>
        <end position="23"/>
    </location>
</feature>
<feature type="compositionally biased region" description="Basic and acidic residues" evidence="1">
    <location>
        <begin position="83"/>
        <end position="102"/>
    </location>
</feature>
<name>A0A0E0MZM6_ORYRU</name>
<keyword evidence="3" id="KW-1185">Reference proteome</keyword>
<evidence type="ECO:0000256" key="1">
    <source>
        <dbReference type="SAM" id="MobiDB-lite"/>
    </source>
</evidence>
<dbReference type="AlphaFoldDB" id="A0A0E0MZM6"/>
<feature type="compositionally biased region" description="Gly residues" evidence="1">
    <location>
        <begin position="72"/>
        <end position="82"/>
    </location>
</feature>
<evidence type="ECO:0000313" key="2">
    <source>
        <dbReference type="EnsemblPlants" id="ORUFI01G26530.1"/>
    </source>
</evidence>
<reference evidence="2" key="2">
    <citation type="submission" date="2015-06" db="UniProtKB">
        <authorList>
            <consortium name="EnsemblPlants"/>
        </authorList>
    </citation>
    <scope>IDENTIFICATION</scope>
</reference>
<dbReference type="EnsemblPlants" id="ORUFI01G26530.1">
    <property type="protein sequence ID" value="ORUFI01G26530.1"/>
    <property type="gene ID" value="ORUFI01G26530"/>
</dbReference>
<proteinExistence type="predicted"/>
<reference evidence="3" key="1">
    <citation type="submission" date="2013-06" db="EMBL/GenBank/DDBJ databases">
        <authorList>
            <person name="Zhao Q."/>
        </authorList>
    </citation>
    <scope>NUCLEOTIDE SEQUENCE</scope>
    <source>
        <strain evidence="3">cv. W1943</strain>
    </source>
</reference>
<dbReference type="Gramene" id="ORUFI01G26530.1">
    <property type="protein sequence ID" value="ORUFI01G26530.1"/>
    <property type="gene ID" value="ORUFI01G26530"/>
</dbReference>
<accession>A0A0E0MZM6</accession>
<protein>
    <recommendedName>
        <fullName evidence="4">DUF834 domain-containing protein</fullName>
    </recommendedName>
</protein>
<sequence>MPVEAEAAQTSPAEGQQRCPDRRAAWSWSWSWMDAPDVELATEIGVCAEEGVGCGGGRGSTGDGFERESGETGAGAGRQDGGLGRRREGDGFDSGQKGEVRQKRIARMRLRRGEGAFGNTKGVV</sequence>
<evidence type="ECO:0008006" key="4">
    <source>
        <dbReference type="Google" id="ProtNLM"/>
    </source>
</evidence>
<dbReference type="HOGENOM" id="CLU_163649_0_0_1"/>
<evidence type="ECO:0000313" key="3">
    <source>
        <dbReference type="Proteomes" id="UP000008022"/>
    </source>
</evidence>
<organism evidence="2 3">
    <name type="scientific">Oryza rufipogon</name>
    <name type="common">Brownbeard rice</name>
    <name type="synonym">Asian wild rice</name>
    <dbReference type="NCBI Taxonomy" id="4529"/>
    <lineage>
        <taxon>Eukaryota</taxon>
        <taxon>Viridiplantae</taxon>
        <taxon>Streptophyta</taxon>
        <taxon>Embryophyta</taxon>
        <taxon>Tracheophyta</taxon>
        <taxon>Spermatophyta</taxon>
        <taxon>Magnoliopsida</taxon>
        <taxon>Liliopsida</taxon>
        <taxon>Poales</taxon>
        <taxon>Poaceae</taxon>
        <taxon>BOP clade</taxon>
        <taxon>Oryzoideae</taxon>
        <taxon>Oryzeae</taxon>
        <taxon>Oryzinae</taxon>
        <taxon>Oryza</taxon>
    </lineage>
</organism>
<feature type="compositionally biased region" description="Gly residues" evidence="1">
    <location>
        <begin position="52"/>
        <end position="62"/>
    </location>
</feature>
<dbReference type="Proteomes" id="UP000008022">
    <property type="component" value="Unassembled WGS sequence"/>
</dbReference>